<feature type="domain" description="FAD/NAD(P)-binding" evidence="9">
    <location>
        <begin position="31"/>
        <end position="348"/>
    </location>
</feature>
<evidence type="ECO:0000313" key="12">
    <source>
        <dbReference type="Proteomes" id="UP001556692"/>
    </source>
</evidence>
<protein>
    <recommendedName>
        <fullName evidence="2">NADH:ubiquinone reductase (non-electrogenic)</fullName>
        <ecNumber evidence="2">1.6.5.9</ecNumber>
    </recommendedName>
</protein>
<evidence type="ECO:0000256" key="5">
    <source>
        <dbReference type="ARBA" id="ARBA00022946"/>
    </source>
</evidence>
<dbReference type="PRINTS" id="PR00368">
    <property type="entry name" value="FADPNR"/>
</dbReference>
<comment type="similarity">
    <text evidence="1">Belongs to the NADH dehydrogenase family.</text>
</comment>
<keyword evidence="4" id="KW-0274">FAD</keyword>
<dbReference type="InterPro" id="IPR054585">
    <property type="entry name" value="NDH2-like_C"/>
</dbReference>
<dbReference type="InterPro" id="IPR045024">
    <property type="entry name" value="NDH-2"/>
</dbReference>
<dbReference type="Proteomes" id="UP001556692">
    <property type="component" value="Unassembled WGS sequence"/>
</dbReference>
<dbReference type="PANTHER" id="PTHR43706:SF47">
    <property type="entry name" value="EXTERNAL NADH-UBIQUINONE OXIDOREDUCTASE 1, MITOCHONDRIAL-RELATED"/>
    <property type="match status" value="1"/>
</dbReference>
<accession>A0ABV3SRV6</accession>
<dbReference type="InterPro" id="IPR036188">
    <property type="entry name" value="FAD/NAD-bd_sf"/>
</dbReference>
<dbReference type="Pfam" id="PF22366">
    <property type="entry name" value="NDH2_C"/>
    <property type="match status" value="1"/>
</dbReference>
<dbReference type="RefSeq" id="WP_367956146.1">
    <property type="nucleotide sequence ID" value="NZ_JBDPGJ010000005.1"/>
</dbReference>
<organism evidence="11 12">
    <name type="scientific">Aquibium pacificus</name>
    <dbReference type="NCBI Taxonomy" id="3153579"/>
    <lineage>
        <taxon>Bacteria</taxon>
        <taxon>Pseudomonadati</taxon>
        <taxon>Pseudomonadota</taxon>
        <taxon>Alphaproteobacteria</taxon>
        <taxon>Hyphomicrobiales</taxon>
        <taxon>Phyllobacteriaceae</taxon>
        <taxon>Aquibium</taxon>
    </lineage>
</organism>
<dbReference type="InterPro" id="IPR023753">
    <property type="entry name" value="FAD/NAD-binding_dom"/>
</dbReference>
<dbReference type="EMBL" id="JBDPGJ010000005">
    <property type="protein sequence ID" value="MEX0408275.1"/>
    <property type="molecule type" value="Genomic_DNA"/>
</dbReference>
<gene>
    <name evidence="11" type="ORF">ABGN05_21665</name>
</gene>
<evidence type="ECO:0000256" key="4">
    <source>
        <dbReference type="ARBA" id="ARBA00022827"/>
    </source>
</evidence>
<evidence type="ECO:0000256" key="3">
    <source>
        <dbReference type="ARBA" id="ARBA00022630"/>
    </source>
</evidence>
<comment type="catalytic activity">
    <reaction evidence="8">
        <text>a quinone + NADH + H(+) = a quinol + NAD(+)</text>
        <dbReference type="Rhea" id="RHEA:46160"/>
        <dbReference type="ChEBI" id="CHEBI:15378"/>
        <dbReference type="ChEBI" id="CHEBI:24646"/>
        <dbReference type="ChEBI" id="CHEBI:57540"/>
        <dbReference type="ChEBI" id="CHEBI:57945"/>
        <dbReference type="ChEBI" id="CHEBI:132124"/>
        <dbReference type="EC" id="1.6.5.9"/>
    </reaction>
</comment>
<comment type="caution">
    <text evidence="11">The sequence shown here is derived from an EMBL/GenBank/DDBJ whole genome shotgun (WGS) entry which is preliminary data.</text>
</comment>
<dbReference type="Gene3D" id="3.50.50.100">
    <property type="match status" value="1"/>
</dbReference>
<evidence type="ECO:0000313" key="11">
    <source>
        <dbReference type="EMBL" id="MEX0408275.1"/>
    </source>
</evidence>
<evidence type="ECO:0000256" key="6">
    <source>
        <dbReference type="ARBA" id="ARBA00023002"/>
    </source>
</evidence>
<dbReference type="SUPFAM" id="SSF51905">
    <property type="entry name" value="FAD/NAD(P)-binding domain"/>
    <property type="match status" value="2"/>
</dbReference>
<evidence type="ECO:0000259" key="9">
    <source>
        <dbReference type="Pfam" id="PF07992"/>
    </source>
</evidence>
<proteinExistence type="inferred from homology"/>
<evidence type="ECO:0000259" key="10">
    <source>
        <dbReference type="Pfam" id="PF22366"/>
    </source>
</evidence>
<keyword evidence="6 11" id="KW-0560">Oxidoreductase</keyword>
<dbReference type="Pfam" id="PF07992">
    <property type="entry name" value="Pyr_redox_2"/>
    <property type="match status" value="1"/>
</dbReference>
<keyword evidence="7" id="KW-0520">NAD</keyword>
<dbReference type="PRINTS" id="PR00411">
    <property type="entry name" value="PNDRDTASEI"/>
</dbReference>
<keyword evidence="3" id="KW-0285">Flavoprotein</keyword>
<keyword evidence="5" id="KW-0809">Transit peptide</keyword>
<keyword evidence="12" id="KW-1185">Reference proteome</keyword>
<evidence type="ECO:0000256" key="2">
    <source>
        <dbReference type="ARBA" id="ARBA00012637"/>
    </source>
</evidence>
<dbReference type="EC" id="1.6.5.9" evidence="2"/>
<sequence>MLRLDADAAAPVPAIERASARVDRAIGRKPRIVIIGGGFGGLNAAIELRKAPVEVALVDRRNHHLFQPLLYQVATAGLSPAQIATPIRRILSGQKNATVYMETVQSIDPRARTVTTCTRTLSYDVLVLATGARHAYFGHDGWEAFAPGLKTIGDATALRARILTAFEKAEVGDRGAERQRLMTFVVVGGGPTGVEMAGAIAELARKALASDFRNIDIAETRIVLVEAGDRVLPSFPAGLSQAAQAQLQALGVIVRLGDAVAAMDEEGVTLHSGERIQAATKVWAAGVMASPAADWIGAAADRAGRVMVSADLSIPGHPEIFAIGDTANVRGPDGRPVPGVAPAAKQMGRDVARRIIAGLRGRRVPPFAYRDDGNLATIGRKAAVADFGRIRLSGTFAWLAWSFAHLWFLIGFRNRIVVFLDWAWAYATFDRSARLIVERPEQPQ</sequence>
<evidence type="ECO:0000256" key="7">
    <source>
        <dbReference type="ARBA" id="ARBA00023027"/>
    </source>
</evidence>
<reference evidence="11 12" key="1">
    <citation type="submission" date="2024-05" db="EMBL/GenBank/DDBJ databases">
        <authorList>
            <person name="Jiang F."/>
        </authorList>
    </citation>
    <scope>NUCLEOTIDE SEQUENCE [LARGE SCALE GENOMIC DNA]</scope>
    <source>
        <strain evidence="11 12">LZ166</strain>
    </source>
</reference>
<name>A0ABV3SRV6_9HYPH</name>
<dbReference type="PANTHER" id="PTHR43706">
    <property type="entry name" value="NADH DEHYDROGENASE"/>
    <property type="match status" value="1"/>
</dbReference>
<evidence type="ECO:0000256" key="1">
    <source>
        <dbReference type="ARBA" id="ARBA00005272"/>
    </source>
</evidence>
<dbReference type="GO" id="GO:0016491">
    <property type="term" value="F:oxidoreductase activity"/>
    <property type="evidence" value="ECO:0007669"/>
    <property type="project" value="UniProtKB-KW"/>
</dbReference>
<feature type="domain" description="External alternative NADH-ubiquinone oxidoreductase-like C-terminal" evidence="10">
    <location>
        <begin position="373"/>
        <end position="423"/>
    </location>
</feature>
<evidence type="ECO:0000256" key="8">
    <source>
        <dbReference type="ARBA" id="ARBA00047599"/>
    </source>
</evidence>